<evidence type="ECO:0000256" key="1">
    <source>
        <dbReference type="SAM" id="Phobius"/>
    </source>
</evidence>
<gene>
    <name evidence="2" type="ORF">C8D87_102967</name>
</gene>
<evidence type="ECO:0008006" key="4">
    <source>
        <dbReference type="Google" id="ProtNLM"/>
    </source>
</evidence>
<sequence length="67" mass="6701">MHGMSLVLSAAVESSMTGTAAAGPVGLVAVTAGVGGLVYGLVKRRRPAPVTAANQRIDLVPQDTAQN</sequence>
<keyword evidence="3" id="KW-1185">Reference proteome</keyword>
<reference evidence="2 3" key="1">
    <citation type="submission" date="2018-06" db="EMBL/GenBank/DDBJ databases">
        <title>Genomic Encyclopedia of Type Strains, Phase IV (KMG-IV): sequencing the most valuable type-strain genomes for metagenomic binning, comparative biology and taxonomic classification.</title>
        <authorList>
            <person name="Goeker M."/>
        </authorList>
    </citation>
    <scope>NUCLEOTIDE SEQUENCE [LARGE SCALE GENOMIC DNA]</scope>
    <source>
        <strain evidence="2 3">DSM 45479</strain>
    </source>
</reference>
<feature type="transmembrane region" description="Helical" evidence="1">
    <location>
        <begin position="20"/>
        <end position="42"/>
    </location>
</feature>
<evidence type="ECO:0000313" key="2">
    <source>
        <dbReference type="EMBL" id="RAS68889.1"/>
    </source>
</evidence>
<organism evidence="2 3">
    <name type="scientific">Lentzea atacamensis</name>
    <dbReference type="NCBI Taxonomy" id="531938"/>
    <lineage>
        <taxon>Bacteria</taxon>
        <taxon>Bacillati</taxon>
        <taxon>Actinomycetota</taxon>
        <taxon>Actinomycetes</taxon>
        <taxon>Pseudonocardiales</taxon>
        <taxon>Pseudonocardiaceae</taxon>
        <taxon>Lentzea</taxon>
    </lineage>
</organism>
<protein>
    <recommendedName>
        <fullName evidence="4">PEP-CTERM protein-sorting domain-containing protein</fullName>
    </recommendedName>
</protein>
<dbReference type="EMBL" id="QLTT01000002">
    <property type="protein sequence ID" value="RAS68889.1"/>
    <property type="molecule type" value="Genomic_DNA"/>
</dbReference>
<proteinExistence type="predicted"/>
<accession>A0ABX9EI78</accession>
<comment type="caution">
    <text evidence="2">The sequence shown here is derived from an EMBL/GenBank/DDBJ whole genome shotgun (WGS) entry which is preliminary data.</text>
</comment>
<keyword evidence="1" id="KW-0472">Membrane</keyword>
<name>A0ABX9EI78_9PSEU</name>
<evidence type="ECO:0000313" key="3">
    <source>
        <dbReference type="Proteomes" id="UP000248714"/>
    </source>
</evidence>
<dbReference type="Proteomes" id="UP000248714">
    <property type="component" value="Unassembled WGS sequence"/>
</dbReference>
<keyword evidence="1" id="KW-0812">Transmembrane</keyword>
<keyword evidence="1" id="KW-1133">Transmembrane helix</keyword>